<dbReference type="OrthoDB" id="189220at2759"/>
<gene>
    <name evidence="5" type="ORF">KIPB_004568</name>
</gene>
<feature type="compositionally biased region" description="Acidic residues" evidence="3">
    <location>
        <begin position="560"/>
        <end position="575"/>
    </location>
</feature>
<protein>
    <recommendedName>
        <fullName evidence="4">PDEase domain-containing protein</fullName>
    </recommendedName>
</protein>
<dbReference type="InterPro" id="IPR002073">
    <property type="entry name" value="PDEase_catalytic_dom"/>
</dbReference>
<feature type="compositionally biased region" description="Basic and acidic residues" evidence="3">
    <location>
        <begin position="226"/>
        <end position="252"/>
    </location>
</feature>
<feature type="compositionally biased region" description="Acidic residues" evidence="3">
    <location>
        <begin position="498"/>
        <end position="512"/>
    </location>
</feature>
<feature type="region of interest" description="Disordered" evidence="3">
    <location>
        <begin position="673"/>
        <end position="695"/>
    </location>
</feature>
<reference evidence="5 6" key="1">
    <citation type="journal article" date="2018" name="PLoS ONE">
        <title>The draft genome of Kipferlia bialata reveals reductive genome evolution in fornicate parasites.</title>
        <authorList>
            <person name="Tanifuji G."/>
            <person name="Takabayashi S."/>
            <person name="Kume K."/>
            <person name="Takagi M."/>
            <person name="Nakayama T."/>
            <person name="Kamikawa R."/>
            <person name="Inagaki Y."/>
            <person name="Hashimoto T."/>
        </authorList>
    </citation>
    <scope>NUCLEOTIDE SEQUENCE [LARGE SCALE GENOMIC DNA]</scope>
    <source>
        <strain evidence="5">NY0173</strain>
    </source>
</reference>
<dbReference type="Gene3D" id="1.10.1300.10">
    <property type="entry name" value="3'5'-cyclic nucleotide phosphodiesterase, catalytic domain"/>
    <property type="match status" value="1"/>
</dbReference>
<feature type="region of interest" description="Disordered" evidence="3">
    <location>
        <begin position="219"/>
        <end position="252"/>
    </location>
</feature>
<dbReference type="GO" id="GO:0007165">
    <property type="term" value="P:signal transduction"/>
    <property type="evidence" value="ECO:0007669"/>
    <property type="project" value="InterPro"/>
</dbReference>
<evidence type="ECO:0000256" key="2">
    <source>
        <dbReference type="ARBA" id="ARBA00022801"/>
    </source>
</evidence>
<keyword evidence="6" id="KW-1185">Reference proteome</keyword>
<dbReference type="InterPro" id="IPR036971">
    <property type="entry name" value="PDEase_catalytic_dom_sf"/>
</dbReference>
<evidence type="ECO:0000313" key="5">
    <source>
        <dbReference type="EMBL" id="GIQ83274.1"/>
    </source>
</evidence>
<keyword evidence="2" id="KW-0378">Hydrolase</keyword>
<proteinExistence type="predicted"/>
<name>A0A9K3CTZ5_9EUKA</name>
<dbReference type="GO" id="GO:0046872">
    <property type="term" value="F:metal ion binding"/>
    <property type="evidence" value="ECO:0007669"/>
    <property type="project" value="UniProtKB-KW"/>
</dbReference>
<feature type="domain" description="PDEase" evidence="4">
    <location>
        <begin position="758"/>
        <end position="1008"/>
    </location>
</feature>
<evidence type="ECO:0000256" key="1">
    <source>
        <dbReference type="ARBA" id="ARBA00022723"/>
    </source>
</evidence>
<comment type="caution">
    <text evidence="5">The sequence shown here is derived from an EMBL/GenBank/DDBJ whole genome shotgun (WGS) entry which is preliminary data.</text>
</comment>
<keyword evidence="1" id="KW-0479">Metal-binding</keyword>
<evidence type="ECO:0000259" key="4">
    <source>
        <dbReference type="PROSITE" id="PS51845"/>
    </source>
</evidence>
<dbReference type="PANTHER" id="PTHR11347">
    <property type="entry name" value="CYCLIC NUCLEOTIDE PHOSPHODIESTERASE"/>
    <property type="match status" value="1"/>
</dbReference>
<dbReference type="GO" id="GO:0004114">
    <property type="term" value="F:3',5'-cyclic-nucleotide phosphodiesterase activity"/>
    <property type="evidence" value="ECO:0007669"/>
    <property type="project" value="InterPro"/>
</dbReference>
<dbReference type="EMBL" id="BDIP01000985">
    <property type="protein sequence ID" value="GIQ83274.1"/>
    <property type="molecule type" value="Genomic_DNA"/>
</dbReference>
<feature type="region of interest" description="Disordered" evidence="3">
    <location>
        <begin position="454"/>
        <end position="588"/>
    </location>
</feature>
<dbReference type="PROSITE" id="PS51845">
    <property type="entry name" value="PDEASE_I_2"/>
    <property type="match status" value="1"/>
</dbReference>
<evidence type="ECO:0000313" key="6">
    <source>
        <dbReference type="Proteomes" id="UP000265618"/>
    </source>
</evidence>
<feature type="region of interest" description="Disordered" evidence="3">
    <location>
        <begin position="121"/>
        <end position="197"/>
    </location>
</feature>
<feature type="compositionally biased region" description="Acidic residues" evidence="3">
    <location>
        <begin position="480"/>
        <end position="490"/>
    </location>
</feature>
<dbReference type="AlphaFoldDB" id="A0A9K3CTZ5"/>
<accession>A0A9K3CTZ5</accession>
<feature type="compositionally biased region" description="Acidic residues" evidence="3">
    <location>
        <begin position="461"/>
        <end position="472"/>
    </location>
</feature>
<feature type="region of interest" description="Disordered" evidence="3">
    <location>
        <begin position="293"/>
        <end position="316"/>
    </location>
</feature>
<dbReference type="Proteomes" id="UP000265618">
    <property type="component" value="Unassembled WGS sequence"/>
</dbReference>
<dbReference type="SUPFAM" id="SSF109604">
    <property type="entry name" value="HD-domain/PDEase-like"/>
    <property type="match status" value="1"/>
</dbReference>
<sequence>MTDRQDLINLLDELKQMPEVATQLGVGRIDRLMKSVMANTLCSDSRVRGGSRRPSMSQRTTPKRSLSTHALGTMSVHAHGPSVNGILASKALKNTGNVMISEFVTKPVRFSDRSTIGIGSQESLCRIERRPSIPQPPSTSSRSLSSSIHSTRSTQSSHSTQSTHSSHGNRGPEVGIKGLDGLPPLNEVTKPPVRPYQKTMSLHRLEVDIPPNGQRMQSLLSRHQKRVGERRKASVRERGGGREREEGTQRRITDWESVKAAGVDPLLNLEKHSCSEPPIPSPVTTTLNLVASQQSWDHQSKDRGSESDNPDESYALDNMPGCLKGLASIKGAVVGSLDLDGLDGLDELGGLGGLDGSEGEIGRGREREESLEEVVVRSHSDASVQMRSPRSDLSCMVMSSSNSRCSVLQAGASTSVGWSDSQNSTASGSFYSSVSVSSQLLPVRGSVSAACMSDAYGDSDTLTDYEDTDPEGEGEREREIDEDTDPEGEGEGEREREIEVEDEYNVGDEELESPTRLECGESPTLLNSHTSRHLLPDKGVEGEREREGEKVMKGERWVQEEEEERERESEDEEECLPLPGEADEGIKGAEGEREEETEFAGSFSEIGGSFSSTYSVPTGFTRPEESGMTAVMDDIQSFTLFNHICTASLVIPPEEAKKAISALQSRLTKAANAHHAKTRSLRQSPECEGETDSDAAAKERERLYVTECVLTLAFDAHAWHNKYPNDGLPYLALILHRHFGLVDTVSLTRYTSAMLVYNSLYRHPLYHMYGSSATLERYHAALGTWVVRYYRLFDNLPPAESASCTDMVYALIMATDPKTVFESADDLNRLCSKAFSGTINQLLSFEEEQDVLMASIIRMADISNASRPFPVAKAHSLNVMREFFRTGDIEEAYGLEVGAFRDRAEGAESIRKCQVSFISYVVRVYAESLRDFAACLNLTGEKESERERERQALGSLDADGETDIDSFDIDGEWEEGADARISLASLVQRMIVRMDSNRDEWDDVESEVEDVVACLNDR</sequence>
<feature type="compositionally biased region" description="Polar residues" evidence="3">
    <location>
        <begin position="54"/>
        <end position="64"/>
    </location>
</feature>
<feature type="region of interest" description="Disordered" evidence="3">
    <location>
        <begin position="44"/>
        <end position="64"/>
    </location>
</feature>
<feature type="compositionally biased region" description="Basic and acidic residues" evidence="3">
    <location>
        <begin position="534"/>
        <end position="559"/>
    </location>
</feature>
<evidence type="ECO:0000256" key="3">
    <source>
        <dbReference type="SAM" id="MobiDB-lite"/>
    </source>
</evidence>
<organism evidence="5 6">
    <name type="scientific">Kipferlia bialata</name>
    <dbReference type="NCBI Taxonomy" id="797122"/>
    <lineage>
        <taxon>Eukaryota</taxon>
        <taxon>Metamonada</taxon>
        <taxon>Carpediemonas-like organisms</taxon>
        <taxon>Kipferlia</taxon>
    </lineage>
</organism>
<dbReference type="Pfam" id="PF00233">
    <property type="entry name" value="PDEase_I"/>
    <property type="match status" value="1"/>
</dbReference>
<feature type="compositionally biased region" description="Low complexity" evidence="3">
    <location>
        <begin position="138"/>
        <end position="166"/>
    </location>
</feature>